<proteinExistence type="predicted"/>
<dbReference type="AlphaFoldDB" id="A0AAN9Y4R4"/>
<comment type="caution">
    <text evidence="3">The sequence shown here is derived from an EMBL/GenBank/DDBJ whole genome shotgun (WGS) entry which is preliminary data.</text>
</comment>
<gene>
    <name evidence="3" type="ORF">V9T40_002735</name>
</gene>
<protein>
    <submittedName>
        <fullName evidence="3">Uncharacterized protein</fullName>
    </submittedName>
</protein>
<dbReference type="Proteomes" id="UP001367676">
    <property type="component" value="Unassembled WGS sequence"/>
</dbReference>
<keyword evidence="2" id="KW-0732">Signal</keyword>
<evidence type="ECO:0000256" key="1">
    <source>
        <dbReference type="SAM" id="MobiDB-lite"/>
    </source>
</evidence>
<feature type="compositionally biased region" description="Basic and acidic residues" evidence="1">
    <location>
        <begin position="23"/>
        <end position="35"/>
    </location>
</feature>
<sequence>MILIALVLTVELKVIEIIRSNADREEPPATDETEKPTQSSALKNSLRNEMFDNYAGKFSEVNDRIEDILDPVIQDRTNSSNILLTFVKHVRRQVNPEPISSSQKPSDSDEIMETAEMYLRPLSRYRELQEKKKNNTHGVNNVISDTQKRNLGSKSPQYCLPANGGLICFYKM</sequence>
<feature type="compositionally biased region" description="Polar residues" evidence="1">
    <location>
        <begin position="136"/>
        <end position="154"/>
    </location>
</feature>
<organism evidence="3 4">
    <name type="scientific">Parthenolecanium corni</name>
    <dbReference type="NCBI Taxonomy" id="536013"/>
    <lineage>
        <taxon>Eukaryota</taxon>
        <taxon>Metazoa</taxon>
        <taxon>Ecdysozoa</taxon>
        <taxon>Arthropoda</taxon>
        <taxon>Hexapoda</taxon>
        <taxon>Insecta</taxon>
        <taxon>Pterygota</taxon>
        <taxon>Neoptera</taxon>
        <taxon>Paraneoptera</taxon>
        <taxon>Hemiptera</taxon>
        <taxon>Sternorrhyncha</taxon>
        <taxon>Coccoidea</taxon>
        <taxon>Coccidae</taxon>
        <taxon>Parthenolecanium</taxon>
    </lineage>
</organism>
<accession>A0AAN9Y4R4</accession>
<evidence type="ECO:0000313" key="3">
    <source>
        <dbReference type="EMBL" id="KAK7591122.1"/>
    </source>
</evidence>
<evidence type="ECO:0000256" key="2">
    <source>
        <dbReference type="SAM" id="SignalP"/>
    </source>
</evidence>
<reference evidence="3 4" key="1">
    <citation type="submission" date="2024-03" db="EMBL/GenBank/DDBJ databases">
        <title>Adaptation during the transition from Ophiocordyceps entomopathogen to insect associate is accompanied by gene loss and intensified selection.</title>
        <authorList>
            <person name="Ward C.M."/>
            <person name="Onetto C.A."/>
            <person name="Borneman A.R."/>
        </authorList>
    </citation>
    <scope>NUCLEOTIDE SEQUENCE [LARGE SCALE GENOMIC DNA]</scope>
    <source>
        <strain evidence="3">AWRI1</strain>
        <tissue evidence="3">Single Adult Female</tissue>
    </source>
</reference>
<keyword evidence="4" id="KW-1185">Reference proteome</keyword>
<feature type="region of interest" description="Disordered" evidence="1">
    <location>
        <begin position="130"/>
        <end position="154"/>
    </location>
</feature>
<feature type="chain" id="PRO_5042892897" evidence="2">
    <location>
        <begin position="18"/>
        <end position="172"/>
    </location>
</feature>
<feature type="signal peptide" evidence="2">
    <location>
        <begin position="1"/>
        <end position="17"/>
    </location>
</feature>
<name>A0AAN9Y4R4_9HEMI</name>
<dbReference type="EMBL" id="JBBCAQ010000022">
    <property type="protein sequence ID" value="KAK7591122.1"/>
    <property type="molecule type" value="Genomic_DNA"/>
</dbReference>
<feature type="region of interest" description="Disordered" evidence="1">
    <location>
        <begin position="23"/>
        <end position="42"/>
    </location>
</feature>
<evidence type="ECO:0000313" key="4">
    <source>
        <dbReference type="Proteomes" id="UP001367676"/>
    </source>
</evidence>